<evidence type="ECO:0000313" key="1">
    <source>
        <dbReference type="EMBL" id="MDX8493029.1"/>
    </source>
</evidence>
<dbReference type="Gene3D" id="1.10.10.10">
    <property type="entry name" value="Winged helix-like DNA-binding domain superfamily/Winged helix DNA-binding domain"/>
    <property type="match status" value="1"/>
</dbReference>
<protein>
    <submittedName>
        <fullName evidence="1">Transcriptional repressor</fullName>
    </submittedName>
</protein>
<dbReference type="SUPFAM" id="SSF46785">
    <property type="entry name" value="Winged helix' DNA-binding domain"/>
    <property type="match status" value="1"/>
</dbReference>
<dbReference type="Proteomes" id="UP001271249">
    <property type="component" value="Unassembled WGS sequence"/>
</dbReference>
<organism evidence="1 2">
    <name type="scientific">Mesorhizobium captivum</name>
    <dbReference type="NCBI Taxonomy" id="3072319"/>
    <lineage>
        <taxon>Bacteria</taxon>
        <taxon>Pseudomonadati</taxon>
        <taxon>Pseudomonadota</taxon>
        <taxon>Alphaproteobacteria</taxon>
        <taxon>Hyphomicrobiales</taxon>
        <taxon>Phyllobacteriaceae</taxon>
        <taxon>Mesorhizobium</taxon>
    </lineage>
</organism>
<evidence type="ECO:0000313" key="2">
    <source>
        <dbReference type="Proteomes" id="UP001271249"/>
    </source>
</evidence>
<reference evidence="1 2" key="1">
    <citation type="submission" date="2023-08" db="EMBL/GenBank/DDBJ databases">
        <title>Implementing the SeqCode for naming new Mesorhizobium species isolated from Vachellia karroo root nodules.</title>
        <authorList>
            <person name="Van Lill M."/>
        </authorList>
    </citation>
    <scope>NUCLEOTIDE SEQUENCE [LARGE SCALE GENOMIC DNA]</scope>
    <source>
        <strain evidence="1 2">VK22B</strain>
    </source>
</reference>
<dbReference type="EMBL" id="JAVIJC010000015">
    <property type="protein sequence ID" value="MDX8493029.1"/>
    <property type="molecule type" value="Genomic_DNA"/>
</dbReference>
<dbReference type="Gene3D" id="3.30.1490.190">
    <property type="match status" value="1"/>
</dbReference>
<dbReference type="InterPro" id="IPR036390">
    <property type="entry name" value="WH_DNA-bd_sf"/>
</dbReference>
<accession>A0ABU4Z4N1</accession>
<gene>
    <name evidence="1" type="ORF">RFN29_15740</name>
</gene>
<dbReference type="InterPro" id="IPR036388">
    <property type="entry name" value="WH-like_DNA-bd_sf"/>
</dbReference>
<comment type="caution">
    <text evidence="1">The sequence shown here is derived from an EMBL/GenBank/DDBJ whole genome shotgun (WGS) entry which is preliminary data.</text>
</comment>
<proteinExistence type="predicted"/>
<dbReference type="RefSeq" id="WP_320227009.1">
    <property type="nucleotide sequence ID" value="NZ_JAVIJC010000015.1"/>
</dbReference>
<sequence>MIFKPTGEKPPSDSQKLTRNQRLVLEAIEQATRPIGAYDILKKLHSLGLRSPIQVYRATEKLIAYGTIHRVEKLNAFVPCSHLHPQGRHLTVLAVCDCCGKVMELHDGAMEKEINQLAGRANLTVTDSTLEVNVLCADCAGR</sequence>
<dbReference type="InterPro" id="IPR043135">
    <property type="entry name" value="Fur_C"/>
</dbReference>
<name>A0ABU4Z4N1_9HYPH</name>
<keyword evidence="2" id="KW-1185">Reference proteome</keyword>